<keyword evidence="2" id="KW-0240">DNA-directed RNA polymerase</keyword>
<dbReference type="GO" id="GO:0016779">
    <property type="term" value="F:nucleotidyltransferase activity"/>
    <property type="evidence" value="ECO:0007669"/>
    <property type="project" value="UniProtKB-KW"/>
</dbReference>
<dbReference type="Pfam" id="PF04552">
    <property type="entry name" value="Sigma54_DBD"/>
    <property type="match status" value="1"/>
</dbReference>
<comment type="caution">
    <text evidence="11">The sequence shown here is derived from an EMBL/GenBank/DDBJ whole genome shotgun (WGS) entry which is preliminary data.</text>
</comment>
<dbReference type="Gene3D" id="1.10.10.1330">
    <property type="entry name" value="RNA polymerase sigma-54 factor, core-binding domain"/>
    <property type="match status" value="1"/>
</dbReference>
<dbReference type="PRINTS" id="PR00045">
    <property type="entry name" value="SIGMA54FCT"/>
</dbReference>
<dbReference type="Pfam" id="PF04963">
    <property type="entry name" value="Sigma54_CBD"/>
    <property type="match status" value="1"/>
</dbReference>
<dbReference type="PANTHER" id="PTHR32248">
    <property type="entry name" value="RNA POLYMERASE SIGMA-54 FACTOR"/>
    <property type="match status" value="1"/>
</dbReference>
<sequence>MQRHELRQTGALALSQQMRLSLHLLHMDGDRLRRRLRYEVSVGAGLALSDLAEPAPSVSARQALLAQVGLLRLDADQARIARGLVHCLDDHGWLSDPLPEIAGWLGCPPAMIEALLPRLQTLEPAGVFARSLPEHLRLALQARNRYDPMIAALLERLDLAAAADLPGIAALCGCDTEDAADMLADLRGLAPCPLSDQPPLPPPELELDAQGGLHHLLHPELTLAEGADAQAQALAAAVSARNRTLWRVAQTMVRHQRGWLLGQGAQKPLTLAMLAPDLGLNKSTLSRAIAGVALRSPRGTLALRALLLAPISPRLAHLDRTAVLRLLDGLIRGWPDSEPISDARLAEALARRGMAISRRTVAKYRTLLACKTG</sequence>
<dbReference type="Gene3D" id="1.10.10.60">
    <property type="entry name" value="Homeodomain-like"/>
    <property type="match status" value="1"/>
</dbReference>
<dbReference type="GO" id="GO:0016987">
    <property type="term" value="F:sigma factor activity"/>
    <property type="evidence" value="ECO:0007669"/>
    <property type="project" value="UniProtKB-KW"/>
</dbReference>
<dbReference type="Proteomes" id="UP000442533">
    <property type="component" value="Unassembled WGS sequence"/>
</dbReference>
<dbReference type="GO" id="GO:0006352">
    <property type="term" value="P:DNA-templated transcription initiation"/>
    <property type="evidence" value="ECO:0007669"/>
    <property type="project" value="InterPro"/>
</dbReference>
<dbReference type="OrthoDB" id="9814402at2"/>
<evidence type="ECO:0000256" key="6">
    <source>
        <dbReference type="ARBA" id="ARBA00023082"/>
    </source>
</evidence>
<keyword evidence="7" id="KW-0238">DNA-binding</keyword>
<evidence type="ECO:0000313" key="11">
    <source>
        <dbReference type="EMBL" id="MTH34408.1"/>
    </source>
</evidence>
<proteinExistence type="inferred from homology"/>
<comment type="similarity">
    <text evidence="1">Belongs to the sigma-54 factor family.</text>
</comment>
<dbReference type="GO" id="GO:0003677">
    <property type="term" value="F:DNA binding"/>
    <property type="evidence" value="ECO:0007669"/>
    <property type="project" value="UniProtKB-KW"/>
</dbReference>
<organism evidence="11 12">
    <name type="scientific">Paracoccus limosus</name>
    <dbReference type="NCBI Taxonomy" id="913252"/>
    <lineage>
        <taxon>Bacteria</taxon>
        <taxon>Pseudomonadati</taxon>
        <taxon>Pseudomonadota</taxon>
        <taxon>Alphaproteobacteria</taxon>
        <taxon>Rhodobacterales</taxon>
        <taxon>Paracoccaceae</taxon>
        <taxon>Paracoccus</taxon>
    </lineage>
</organism>
<dbReference type="GO" id="GO:0001216">
    <property type="term" value="F:DNA-binding transcription activator activity"/>
    <property type="evidence" value="ECO:0007669"/>
    <property type="project" value="InterPro"/>
</dbReference>
<dbReference type="RefSeq" id="WP_155063968.1">
    <property type="nucleotide sequence ID" value="NZ_WMIF01000007.1"/>
</dbReference>
<evidence type="ECO:0000256" key="3">
    <source>
        <dbReference type="ARBA" id="ARBA00022679"/>
    </source>
</evidence>
<dbReference type="PROSITE" id="PS50044">
    <property type="entry name" value="SIGMA54_3"/>
    <property type="match status" value="1"/>
</dbReference>
<dbReference type="GO" id="GO:0000428">
    <property type="term" value="C:DNA-directed RNA polymerase complex"/>
    <property type="evidence" value="ECO:0007669"/>
    <property type="project" value="UniProtKB-KW"/>
</dbReference>
<dbReference type="PROSITE" id="PS00718">
    <property type="entry name" value="SIGMA54_2"/>
    <property type="match status" value="1"/>
</dbReference>
<keyword evidence="4" id="KW-0548">Nucleotidyltransferase</keyword>
<reference evidence="11 12" key="1">
    <citation type="submission" date="2019-11" db="EMBL/GenBank/DDBJ databases">
        <authorList>
            <person name="Dong K."/>
        </authorList>
    </citation>
    <scope>NUCLEOTIDE SEQUENCE [LARGE SCALE GENOMIC DNA]</scope>
    <source>
        <strain evidence="11 12">JCM 17370</strain>
    </source>
</reference>
<gene>
    <name evidence="11" type="ORF">GL279_07320</name>
</gene>
<evidence type="ECO:0000256" key="1">
    <source>
        <dbReference type="ARBA" id="ARBA00008798"/>
    </source>
</evidence>
<protein>
    <submittedName>
        <fullName evidence="11">RNA polymerase subunit sigma-54</fullName>
    </submittedName>
</protein>
<dbReference type="InterPro" id="IPR038709">
    <property type="entry name" value="RpoN_core-bd_sf"/>
</dbReference>
<dbReference type="InterPro" id="IPR007046">
    <property type="entry name" value="RNA_pol_sigma_54_core-bd"/>
</dbReference>
<dbReference type="EMBL" id="WMIF01000007">
    <property type="protein sequence ID" value="MTH34408.1"/>
    <property type="molecule type" value="Genomic_DNA"/>
</dbReference>
<name>A0A844H7S8_9RHOB</name>
<dbReference type="Pfam" id="PF00309">
    <property type="entry name" value="Sigma54_AID"/>
    <property type="match status" value="1"/>
</dbReference>
<dbReference type="InterPro" id="IPR000394">
    <property type="entry name" value="RNA_pol_sigma_54"/>
</dbReference>
<keyword evidence="3" id="KW-0808">Transferase</keyword>
<keyword evidence="6" id="KW-0731">Sigma factor</keyword>
<evidence type="ECO:0000256" key="5">
    <source>
        <dbReference type="ARBA" id="ARBA00023015"/>
    </source>
</evidence>
<dbReference type="AlphaFoldDB" id="A0A844H7S8"/>
<keyword evidence="8" id="KW-0804">Transcription</keyword>
<evidence type="ECO:0000256" key="7">
    <source>
        <dbReference type="ARBA" id="ARBA00023125"/>
    </source>
</evidence>
<dbReference type="PANTHER" id="PTHR32248:SF4">
    <property type="entry name" value="RNA POLYMERASE SIGMA-54 FACTOR"/>
    <property type="match status" value="1"/>
</dbReference>
<accession>A0A844H7S8</accession>
<feature type="domain" description="RNA polymerase sigma factor 54 core-binding" evidence="10">
    <location>
        <begin position="58"/>
        <end position="193"/>
    </location>
</feature>
<evidence type="ECO:0000256" key="8">
    <source>
        <dbReference type="ARBA" id="ARBA00023163"/>
    </source>
</evidence>
<keyword evidence="5" id="KW-0805">Transcription regulation</keyword>
<evidence type="ECO:0000259" key="10">
    <source>
        <dbReference type="Pfam" id="PF04963"/>
    </source>
</evidence>
<feature type="domain" description="RNA polymerase sigma factor 54 DNA-binding" evidence="9">
    <location>
        <begin position="228"/>
        <end position="369"/>
    </location>
</feature>
<keyword evidence="12" id="KW-1185">Reference proteome</keyword>
<dbReference type="InterPro" id="IPR007634">
    <property type="entry name" value="RNA_pol_sigma_54_DNA-bd"/>
</dbReference>
<evidence type="ECO:0000256" key="4">
    <source>
        <dbReference type="ARBA" id="ARBA00022695"/>
    </source>
</evidence>
<evidence type="ECO:0000259" key="9">
    <source>
        <dbReference type="Pfam" id="PF04552"/>
    </source>
</evidence>
<evidence type="ECO:0000256" key="2">
    <source>
        <dbReference type="ARBA" id="ARBA00022478"/>
    </source>
</evidence>
<evidence type="ECO:0000313" key="12">
    <source>
        <dbReference type="Proteomes" id="UP000442533"/>
    </source>
</evidence>